<protein>
    <submittedName>
        <fullName evidence="1">Uncharacterized protein</fullName>
    </submittedName>
</protein>
<dbReference type="Proteomes" id="UP000015103">
    <property type="component" value="Unassembled WGS sequence"/>
</dbReference>
<evidence type="ECO:0000313" key="1">
    <source>
        <dbReference type="EnsemblMetazoa" id="RPRC010994-PA"/>
    </source>
</evidence>
<accession>T1I3X5</accession>
<reference evidence="1" key="1">
    <citation type="submission" date="2015-05" db="UniProtKB">
        <authorList>
            <consortium name="EnsemblMetazoa"/>
        </authorList>
    </citation>
    <scope>IDENTIFICATION</scope>
</reference>
<organism evidence="1 2">
    <name type="scientific">Rhodnius prolixus</name>
    <name type="common">Triatomid bug</name>
    <dbReference type="NCBI Taxonomy" id="13249"/>
    <lineage>
        <taxon>Eukaryota</taxon>
        <taxon>Metazoa</taxon>
        <taxon>Ecdysozoa</taxon>
        <taxon>Arthropoda</taxon>
        <taxon>Hexapoda</taxon>
        <taxon>Insecta</taxon>
        <taxon>Pterygota</taxon>
        <taxon>Neoptera</taxon>
        <taxon>Paraneoptera</taxon>
        <taxon>Hemiptera</taxon>
        <taxon>Heteroptera</taxon>
        <taxon>Panheteroptera</taxon>
        <taxon>Cimicomorpha</taxon>
        <taxon>Reduviidae</taxon>
        <taxon>Triatominae</taxon>
        <taxon>Rhodnius</taxon>
    </lineage>
</organism>
<proteinExistence type="predicted"/>
<evidence type="ECO:0000313" key="2">
    <source>
        <dbReference type="Proteomes" id="UP000015103"/>
    </source>
</evidence>
<dbReference type="VEuPathDB" id="VectorBase:RPRC010994"/>
<name>T1I3X5_RHOPR</name>
<sequence>MDCFKPPSPLVLTGNVAENWRSFKAELEIFIKAANITEDKKTVGRKVAFS</sequence>
<dbReference type="EMBL" id="ACPB03036063">
    <property type="status" value="NOT_ANNOTATED_CDS"/>
    <property type="molecule type" value="Genomic_DNA"/>
</dbReference>
<dbReference type="EnsemblMetazoa" id="RPRC010994-RA">
    <property type="protein sequence ID" value="RPRC010994-PA"/>
    <property type="gene ID" value="RPRC010994"/>
</dbReference>
<keyword evidence="2" id="KW-1185">Reference proteome</keyword>
<dbReference type="HOGENOM" id="CLU_3126848_0_0_1"/>
<dbReference type="InParanoid" id="T1I3X5"/>
<dbReference type="AlphaFoldDB" id="T1I3X5"/>